<gene>
    <name evidence="2" type="ORF">DES35_105112</name>
</gene>
<reference evidence="2 3" key="1">
    <citation type="submission" date="2018-07" db="EMBL/GenBank/DDBJ databases">
        <title>Genomic Encyclopedia of Type Strains, Phase IV (KMG-IV): sequencing the most valuable type-strain genomes for metagenomic binning, comparative biology and taxonomic classification.</title>
        <authorList>
            <person name="Goeker M."/>
        </authorList>
    </citation>
    <scope>NUCLEOTIDE SEQUENCE [LARGE SCALE GENOMIC DNA]</scope>
    <source>
        <strain evidence="2 3">DSM 21410</strain>
    </source>
</reference>
<evidence type="ECO:0000313" key="3">
    <source>
        <dbReference type="Proteomes" id="UP000253517"/>
    </source>
</evidence>
<protein>
    <submittedName>
        <fullName evidence="2">Uncharacterized protein</fullName>
    </submittedName>
</protein>
<dbReference type="Proteomes" id="UP000253517">
    <property type="component" value="Unassembled WGS sequence"/>
</dbReference>
<dbReference type="EMBL" id="QPJS01000005">
    <property type="protein sequence ID" value="RCX02141.1"/>
    <property type="molecule type" value="Genomic_DNA"/>
</dbReference>
<dbReference type="AlphaFoldDB" id="A0A368ZYV4"/>
<sequence>MSRQTAKEYELRPLLKLVISGLVFIVCINALFYNKKHYTTLPDQLHYTQSSLLYFKNVRSYYFDVRADTPSGFLMYSFRRLKKALKPDEMDVFLIINPIAETAYLYPNFETYRKKELILASLLVEKDTLLLFPRDAAELKGVFMLLREKLIDGKKIALLINSEVVVDDMYSNRKSRKALIQLIDDYLKLTSAK</sequence>
<keyword evidence="1" id="KW-1133">Transmembrane helix</keyword>
<proteinExistence type="predicted"/>
<evidence type="ECO:0000256" key="1">
    <source>
        <dbReference type="SAM" id="Phobius"/>
    </source>
</evidence>
<feature type="transmembrane region" description="Helical" evidence="1">
    <location>
        <begin position="14"/>
        <end position="33"/>
    </location>
</feature>
<keyword evidence="1" id="KW-0812">Transmembrane</keyword>
<dbReference type="RefSeq" id="WP_037361341.1">
    <property type="nucleotide sequence ID" value="NZ_BHZF01000004.1"/>
</dbReference>
<name>A0A368ZYV4_9FLAO</name>
<keyword evidence="1" id="KW-0472">Membrane</keyword>
<accession>A0A368ZYV4</accession>
<keyword evidence="3" id="KW-1185">Reference proteome</keyword>
<organism evidence="2 3">
    <name type="scientific">Schleiferia thermophila</name>
    <dbReference type="NCBI Taxonomy" id="884107"/>
    <lineage>
        <taxon>Bacteria</taxon>
        <taxon>Pseudomonadati</taxon>
        <taxon>Bacteroidota</taxon>
        <taxon>Flavobacteriia</taxon>
        <taxon>Flavobacteriales</taxon>
        <taxon>Schleiferiaceae</taxon>
        <taxon>Schleiferia</taxon>
    </lineage>
</organism>
<comment type="caution">
    <text evidence="2">The sequence shown here is derived from an EMBL/GenBank/DDBJ whole genome shotgun (WGS) entry which is preliminary data.</text>
</comment>
<evidence type="ECO:0000313" key="2">
    <source>
        <dbReference type="EMBL" id="RCX02141.1"/>
    </source>
</evidence>